<organism evidence="1 2">
    <name type="scientific">Trametes cubensis</name>
    <dbReference type="NCBI Taxonomy" id="1111947"/>
    <lineage>
        <taxon>Eukaryota</taxon>
        <taxon>Fungi</taxon>
        <taxon>Dikarya</taxon>
        <taxon>Basidiomycota</taxon>
        <taxon>Agaricomycotina</taxon>
        <taxon>Agaricomycetes</taxon>
        <taxon>Polyporales</taxon>
        <taxon>Polyporaceae</taxon>
        <taxon>Trametes</taxon>
    </lineage>
</organism>
<name>A0AAD7TVN1_9APHY</name>
<evidence type="ECO:0000313" key="1">
    <source>
        <dbReference type="EMBL" id="KAJ8481669.1"/>
    </source>
</evidence>
<dbReference type="Proteomes" id="UP001215151">
    <property type="component" value="Unassembled WGS sequence"/>
</dbReference>
<dbReference type="AlphaFoldDB" id="A0AAD7TVN1"/>
<gene>
    <name evidence="1" type="ORF">ONZ51_g5832</name>
</gene>
<sequence>MNLLWRTHFDCDHAEFSSTTNGGGGNGRAGETWQVAKVSVCNITENHRWLVVTIPAESTPVIWRAIKDDWLVMCDEAALTMSMRTANIDLRTTTVHKIRFASRKEYWSFVANVTYARVRAYDGGWPNIEQLNLAGQGSRA</sequence>
<keyword evidence="2" id="KW-1185">Reference proteome</keyword>
<protein>
    <submittedName>
        <fullName evidence="1">Uncharacterized protein</fullName>
    </submittedName>
</protein>
<evidence type="ECO:0000313" key="2">
    <source>
        <dbReference type="Proteomes" id="UP001215151"/>
    </source>
</evidence>
<accession>A0AAD7TVN1</accession>
<reference evidence="1" key="1">
    <citation type="submission" date="2022-11" db="EMBL/GenBank/DDBJ databases">
        <title>Genome Sequence of Cubamyces cubensis.</title>
        <authorList>
            <person name="Buettner E."/>
        </authorList>
    </citation>
    <scope>NUCLEOTIDE SEQUENCE</scope>
    <source>
        <strain evidence="1">MPL-01</strain>
    </source>
</reference>
<proteinExistence type="predicted"/>
<dbReference type="EMBL" id="JAPEVG010000131">
    <property type="protein sequence ID" value="KAJ8481669.1"/>
    <property type="molecule type" value="Genomic_DNA"/>
</dbReference>
<comment type="caution">
    <text evidence="1">The sequence shown here is derived from an EMBL/GenBank/DDBJ whole genome shotgun (WGS) entry which is preliminary data.</text>
</comment>